<evidence type="ECO:0000313" key="1">
    <source>
        <dbReference type="EMBL" id="SIT22751.1"/>
    </source>
</evidence>
<sequence>MRFDTETSNDVPLKSIRVCARLSRIEREGGALIRMEFDLSQIGGFLSGAHIVVVEPSEYFDARVEQACREG</sequence>
<accession>A0A1N7QIJ9</accession>
<dbReference type="EMBL" id="FTOT01000012">
    <property type="protein sequence ID" value="SIT22751.1"/>
    <property type="molecule type" value="Genomic_DNA"/>
</dbReference>
<dbReference type="STRING" id="1086013.SAMN05421774_11257"/>
<dbReference type="AlphaFoldDB" id="A0A1N7QIJ9"/>
<keyword evidence="2" id="KW-1185">Reference proteome</keyword>
<evidence type="ECO:0000313" key="2">
    <source>
        <dbReference type="Proteomes" id="UP000186141"/>
    </source>
</evidence>
<dbReference type="Proteomes" id="UP000186141">
    <property type="component" value="Unassembled WGS sequence"/>
</dbReference>
<reference evidence="1 2" key="1">
    <citation type="submission" date="2017-01" db="EMBL/GenBank/DDBJ databases">
        <authorList>
            <person name="Mah S.A."/>
            <person name="Swanson W.J."/>
            <person name="Moy G.W."/>
            <person name="Vacquier V.D."/>
        </authorList>
    </citation>
    <scope>NUCLEOTIDE SEQUENCE [LARGE SCALE GENOMIC DNA]</scope>
    <source>
        <strain evidence="1 2">DSM 26375</strain>
    </source>
</reference>
<gene>
    <name evidence="1" type="ORF">SAMN05421774_11257</name>
</gene>
<proteinExistence type="predicted"/>
<name>A0A1N7QIJ9_9RHOB</name>
<organism evidence="1 2">
    <name type="scientific">Gemmobacter megaterium</name>
    <dbReference type="NCBI Taxonomy" id="1086013"/>
    <lineage>
        <taxon>Bacteria</taxon>
        <taxon>Pseudomonadati</taxon>
        <taxon>Pseudomonadota</taxon>
        <taxon>Alphaproteobacteria</taxon>
        <taxon>Rhodobacterales</taxon>
        <taxon>Paracoccaceae</taxon>
        <taxon>Gemmobacter</taxon>
    </lineage>
</organism>
<protein>
    <submittedName>
        <fullName evidence="1">Uncharacterized protein</fullName>
    </submittedName>
</protein>